<keyword evidence="2" id="KW-1185">Reference proteome</keyword>
<protein>
    <recommendedName>
        <fullName evidence="3">FdrA domain protein</fullName>
    </recommendedName>
</protein>
<accession>A0A4U6BMG4</accession>
<dbReference type="RefSeq" id="WP_046829154.1">
    <property type="nucleotide sequence ID" value="NZ_JACHIJ010000001.1"/>
</dbReference>
<dbReference type="AlphaFoldDB" id="A0A4U6BMG4"/>
<evidence type="ECO:0000313" key="1">
    <source>
        <dbReference type="EMBL" id="TKT70178.1"/>
    </source>
</evidence>
<dbReference type="Proteomes" id="UP000034832">
    <property type="component" value="Unassembled WGS sequence"/>
</dbReference>
<proteinExistence type="predicted"/>
<comment type="caution">
    <text evidence="1">The sequence shown here is derived from an EMBL/GenBank/DDBJ whole genome shotgun (WGS) entry which is preliminary data.</text>
</comment>
<evidence type="ECO:0000313" key="2">
    <source>
        <dbReference type="Proteomes" id="UP000034832"/>
    </source>
</evidence>
<dbReference type="EMBL" id="LBIA02000001">
    <property type="protein sequence ID" value="TKT70178.1"/>
    <property type="molecule type" value="Genomic_DNA"/>
</dbReference>
<organism evidence="1 2">
    <name type="scientific">Afipia massiliensis</name>
    <dbReference type="NCBI Taxonomy" id="211460"/>
    <lineage>
        <taxon>Bacteria</taxon>
        <taxon>Pseudomonadati</taxon>
        <taxon>Pseudomonadota</taxon>
        <taxon>Alphaproteobacteria</taxon>
        <taxon>Hyphomicrobiales</taxon>
        <taxon>Nitrobacteraceae</taxon>
        <taxon>Afipia</taxon>
    </lineage>
</organism>
<dbReference type="STRING" id="211460.YH63_17500"/>
<name>A0A4U6BMG4_9BRAD</name>
<evidence type="ECO:0008006" key="3">
    <source>
        <dbReference type="Google" id="ProtNLM"/>
    </source>
</evidence>
<dbReference type="Gene3D" id="3.40.50.720">
    <property type="entry name" value="NAD(P)-binding Rossmann-like Domain"/>
    <property type="match status" value="1"/>
</dbReference>
<dbReference type="OrthoDB" id="8242114at2"/>
<reference evidence="1" key="1">
    <citation type="submission" date="2019-04" db="EMBL/GenBank/DDBJ databases">
        <title>Whole genome sequencing of cave bacteria.</title>
        <authorList>
            <person name="Gan H.M."/>
            <person name="Barton H."/>
            <person name="Savka M.A."/>
        </authorList>
    </citation>
    <scope>NUCLEOTIDE SEQUENCE [LARGE SCALE GENOMIC DNA]</scope>
    <source>
        <strain evidence="1">LC387</strain>
    </source>
</reference>
<gene>
    <name evidence="1" type="ORF">YH63_001370</name>
</gene>
<sequence length="65" mass="6920">MTLVAPEKNTPYQALLTGDVKVVNVGLEGFVKDLRDCDIEVVHVDWSPPAGGDPEMASLLAKLGV</sequence>